<reference evidence="2" key="1">
    <citation type="submission" date="2022-09" db="EMBL/GenBank/DDBJ databases">
        <authorList>
            <person name="Cesa-Luna C."/>
            <person name="Girard L."/>
            <person name="Lood C."/>
            <person name="Hofte M."/>
            <person name="De Mot R."/>
        </authorList>
    </citation>
    <scope>NUCLEOTIDE SEQUENCE</scope>
    <source>
        <strain evidence="2">B1M3-32</strain>
    </source>
</reference>
<dbReference type="RefSeq" id="WP_262146902.1">
    <property type="nucleotide sequence ID" value="NZ_JAOSKY010000013.1"/>
</dbReference>
<keyword evidence="1" id="KW-1133">Transmembrane helix</keyword>
<evidence type="ECO:0000313" key="2">
    <source>
        <dbReference type="EMBL" id="MCU7250135.1"/>
    </source>
</evidence>
<sequence>MKGIFRLGSVAGVVLMLAGCGTMIGRVSQGMSDVDYYKSVDGGLQLLGVTGKESKPAAIMCYFMIICPLVTVVSLPVDAAVDTVLLPVDYVNTL</sequence>
<evidence type="ECO:0000256" key="1">
    <source>
        <dbReference type="SAM" id="Phobius"/>
    </source>
</evidence>
<dbReference type="AlphaFoldDB" id="A0A9X2XJA5"/>
<dbReference type="Proteomes" id="UP001139955">
    <property type="component" value="Unassembled WGS sequence"/>
</dbReference>
<feature type="transmembrane region" description="Helical" evidence="1">
    <location>
        <begin position="56"/>
        <end position="77"/>
    </location>
</feature>
<keyword evidence="3" id="KW-1185">Reference proteome</keyword>
<proteinExistence type="predicted"/>
<accession>A0A9X2XJA5</accession>
<gene>
    <name evidence="2" type="ORF">OC940_20185</name>
</gene>
<dbReference type="PROSITE" id="PS51257">
    <property type="entry name" value="PROKAR_LIPOPROTEIN"/>
    <property type="match status" value="1"/>
</dbReference>
<comment type="caution">
    <text evidence="2">The sequence shown here is derived from an EMBL/GenBank/DDBJ whole genome shotgun (WGS) entry which is preliminary data.</text>
</comment>
<name>A0A9X2XJA5_9PSED</name>
<keyword evidence="2" id="KW-0449">Lipoprotein</keyword>
<protein>
    <submittedName>
        <fullName evidence="2">YceK/YidQ family lipoprotein</fullName>
    </submittedName>
</protein>
<organism evidence="2 3">
    <name type="scientific">Pseudomonas koreensis</name>
    <dbReference type="NCBI Taxonomy" id="198620"/>
    <lineage>
        <taxon>Bacteria</taxon>
        <taxon>Pseudomonadati</taxon>
        <taxon>Pseudomonadota</taxon>
        <taxon>Gammaproteobacteria</taxon>
        <taxon>Pseudomonadales</taxon>
        <taxon>Pseudomonadaceae</taxon>
        <taxon>Pseudomonas</taxon>
    </lineage>
</organism>
<reference evidence="2" key="2">
    <citation type="journal article" date="2023" name="mSystems">
        <title>Charting the Lipopeptidome of Nonpathogenic Pseudomonas.</title>
        <authorList>
            <person name="Cesa-Luna C."/>
            <person name="Geudens N."/>
            <person name="Girard L."/>
            <person name="De Roo V."/>
            <person name="Maklad H.R."/>
            <person name="Martins J.C."/>
            <person name="Hofte M."/>
            <person name="De Mot R."/>
        </authorList>
    </citation>
    <scope>NUCLEOTIDE SEQUENCE</scope>
    <source>
        <strain evidence="2">B1M3-32</strain>
    </source>
</reference>
<keyword evidence="1" id="KW-0472">Membrane</keyword>
<evidence type="ECO:0000313" key="3">
    <source>
        <dbReference type="Proteomes" id="UP001139955"/>
    </source>
</evidence>
<dbReference type="EMBL" id="JAOSKY010000013">
    <property type="protein sequence ID" value="MCU7250135.1"/>
    <property type="molecule type" value="Genomic_DNA"/>
</dbReference>
<keyword evidence="1" id="KW-0812">Transmembrane</keyword>